<sequence length="267" mass="29754">MPLPTTDFFERTLRAPYQALRRSAQARQHLSGVFRYDGKDLDSADEIELFDALLSSEEAAHLLMVFDGSRVHAQEQYNDGLDDAPPGTYFTTVNADVVHEGHKNRVGIYDEEDGPGLFLEDMLASENDQDDAEETQAGGMGVHVDHFYLRHQAPDGLGTVAFALCAITAHCLGYRRISLIAGGGRGYDANMIGYRFWPKLGFDAPLDEGETEGAPHLANCRTVQDVLAIDAAWWERDGTQRWMEFDLAAQGPGWQMLLDYLQVKELI</sequence>
<protein>
    <submittedName>
        <fullName evidence="1">Uncharacterized protein</fullName>
    </submittedName>
</protein>
<evidence type="ECO:0000313" key="2">
    <source>
        <dbReference type="Proteomes" id="UP000494261"/>
    </source>
</evidence>
<dbReference type="AlphaFoldDB" id="A0A6P2NU94"/>
<accession>A0A6P2NU94</accession>
<proteinExistence type="predicted"/>
<dbReference type="RefSeq" id="WP_175024185.1">
    <property type="nucleotide sequence ID" value="NZ_CABVQC010000033.1"/>
</dbReference>
<dbReference type="EMBL" id="CABVQC010000033">
    <property type="protein sequence ID" value="VWB98133.1"/>
    <property type="molecule type" value="Genomic_DNA"/>
</dbReference>
<reference evidence="1 2" key="1">
    <citation type="submission" date="2019-09" db="EMBL/GenBank/DDBJ databases">
        <authorList>
            <person name="Depoorter E."/>
        </authorList>
    </citation>
    <scope>NUCLEOTIDE SEQUENCE [LARGE SCALE GENOMIC DNA]</scope>
    <source>
        <strain evidence="1">LMG 13014</strain>
    </source>
</reference>
<dbReference type="Proteomes" id="UP000494261">
    <property type="component" value="Unassembled WGS sequence"/>
</dbReference>
<name>A0A6P2NU94_9BURK</name>
<gene>
    <name evidence="1" type="ORF">BLA13014_04590</name>
</gene>
<evidence type="ECO:0000313" key="1">
    <source>
        <dbReference type="EMBL" id="VWB98133.1"/>
    </source>
</evidence>
<organism evidence="1 2">
    <name type="scientific">Burkholderia aenigmatica</name>
    <dbReference type="NCBI Taxonomy" id="2015348"/>
    <lineage>
        <taxon>Bacteria</taxon>
        <taxon>Pseudomonadati</taxon>
        <taxon>Pseudomonadota</taxon>
        <taxon>Betaproteobacteria</taxon>
        <taxon>Burkholderiales</taxon>
        <taxon>Burkholderiaceae</taxon>
        <taxon>Burkholderia</taxon>
        <taxon>Burkholderia cepacia complex</taxon>
    </lineage>
</organism>